<proteinExistence type="predicted"/>
<comment type="caution">
    <text evidence="2">The sequence shown here is derived from an EMBL/GenBank/DDBJ whole genome shotgun (WGS) entry which is preliminary data.</text>
</comment>
<evidence type="ECO:0000256" key="1">
    <source>
        <dbReference type="SAM" id="MobiDB-lite"/>
    </source>
</evidence>
<dbReference type="EMBL" id="NBAG03000004">
    <property type="protein sequence ID" value="PNJ01095.1"/>
    <property type="molecule type" value="Genomic_DNA"/>
</dbReference>
<name>A0A2J8QXU6_PANTR</name>
<evidence type="ECO:0000313" key="2">
    <source>
        <dbReference type="EMBL" id="PNJ01095.1"/>
    </source>
</evidence>
<reference evidence="2" key="1">
    <citation type="submission" date="2017-12" db="EMBL/GenBank/DDBJ databases">
        <title>High-resolution comparative analysis of great ape genomes.</title>
        <authorList>
            <person name="Pollen A."/>
            <person name="Hastie A."/>
            <person name="Hormozdiari F."/>
            <person name="Dougherty M."/>
            <person name="Liu R."/>
            <person name="Chaisson M."/>
            <person name="Hoppe E."/>
            <person name="Hill C."/>
            <person name="Pang A."/>
            <person name="Hillier L."/>
            <person name="Baker C."/>
            <person name="Armstrong J."/>
            <person name="Shendure J."/>
            <person name="Paten B."/>
            <person name="Wilson R."/>
            <person name="Chao H."/>
            <person name="Schneider V."/>
            <person name="Ventura M."/>
            <person name="Kronenberg Z."/>
            <person name="Murali S."/>
            <person name="Gordon D."/>
            <person name="Cantsilieris S."/>
            <person name="Munson K."/>
            <person name="Nelson B."/>
            <person name="Raja A."/>
            <person name="Underwood J."/>
            <person name="Diekhans M."/>
            <person name="Fiddes I."/>
            <person name="Haussler D."/>
            <person name="Eichler E."/>
        </authorList>
    </citation>
    <scope>NUCLEOTIDE SEQUENCE [LARGE SCALE GENOMIC DNA]</scope>
    <source>
        <strain evidence="2">Yerkes chimp pedigree #C0471</strain>
    </source>
</reference>
<organism evidence="2">
    <name type="scientific">Pan troglodytes</name>
    <name type="common">Chimpanzee</name>
    <dbReference type="NCBI Taxonomy" id="9598"/>
    <lineage>
        <taxon>Eukaryota</taxon>
        <taxon>Metazoa</taxon>
        <taxon>Chordata</taxon>
        <taxon>Craniata</taxon>
        <taxon>Vertebrata</taxon>
        <taxon>Euteleostomi</taxon>
        <taxon>Mammalia</taxon>
        <taxon>Eutheria</taxon>
        <taxon>Euarchontoglires</taxon>
        <taxon>Primates</taxon>
        <taxon>Haplorrhini</taxon>
        <taxon>Catarrhini</taxon>
        <taxon>Hominidae</taxon>
        <taxon>Pan</taxon>
    </lineage>
</organism>
<sequence length="193" mass="22119">MSINLTVDIYIYLLSNARSVCGKQRSKQLYFLFSPKHYWRISHISLQRGFHTNIIRCKWTKSEAHSCSKHCYSPSNHGLHIGILKLSTSAPKGLTKVNICMSRIKSTLNSVSKAVFGNQNEMISRLAQFKPSSQILRKVSDSGWLKQKNIKQAIKSLKKYSDKSAEKSPFPEEKSHIIDEEEDIGKRSLFHYT</sequence>
<feature type="non-terminal residue" evidence="2">
    <location>
        <position position="193"/>
    </location>
</feature>
<feature type="region of interest" description="Disordered" evidence="1">
    <location>
        <begin position="160"/>
        <end position="179"/>
    </location>
</feature>
<gene>
    <name evidence="2" type="ORF">CK820_G0011899</name>
</gene>
<dbReference type="AlphaFoldDB" id="A0A2J8QXU6"/>
<feature type="compositionally biased region" description="Basic and acidic residues" evidence="1">
    <location>
        <begin position="160"/>
        <end position="178"/>
    </location>
</feature>
<protein>
    <submittedName>
        <fullName evidence="2">PNPLA8 isoform 9</fullName>
    </submittedName>
</protein>
<accession>A0A2J8QXU6</accession>